<evidence type="ECO:0000259" key="16">
    <source>
        <dbReference type="PROSITE" id="PS01180"/>
    </source>
</evidence>
<dbReference type="SUPFAM" id="SSF49899">
    <property type="entry name" value="Concanavalin A-like lectins/glucanases"/>
    <property type="match status" value="1"/>
</dbReference>
<evidence type="ECO:0000256" key="2">
    <source>
        <dbReference type="ARBA" id="ARBA00022536"/>
    </source>
</evidence>
<dbReference type="PROSITE" id="PS50825">
    <property type="entry name" value="HYR"/>
    <property type="match status" value="3"/>
</dbReference>
<feature type="domain" description="EGF-like" evidence="18">
    <location>
        <begin position="2340"/>
        <end position="2378"/>
    </location>
</feature>
<dbReference type="PROSITE" id="PS50923">
    <property type="entry name" value="SUSHI"/>
    <property type="match status" value="6"/>
</dbReference>
<dbReference type="Pfam" id="PF07645">
    <property type="entry name" value="EGF_CA"/>
    <property type="match status" value="2"/>
</dbReference>
<feature type="domain" description="EGF-like" evidence="18">
    <location>
        <begin position="2302"/>
        <end position="2338"/>
    </location>
</feature>
<dbReference type="InterPro" id="IPR035976">
    <property type="entry name" value="Sushi/SCR/CCP_sf"/>
</dbReference>
<feature type="domain" description="HYR" evidence="20">
    <location>
        <begin position="2786"/>
        <end position="2870"/>
    </location>
</feature>
<dbReference type="InterPro" id="IPR016187">
    <property type="entry name" value="CTDL_fold"/>
</dbReference>
<dbReference type="CDD" id="cd00112">
    <property type="entry name" value="LDLa"/>
    <property type="match status" value="1"/>
</dbReference>
<dbReference type="PANTHER" id="PTHR24049:SF22">
    <property type="entry name" value="DROSOPHILA CRUMBS HOMOLOG"/>
    <property type="match status" value="1"/>
</dbReference>
<feature type="disulfide bond" evidence="11">
    <location>
        <begin position="199"/>
        <end position="214"/>
    </location>
</feature>
<dbReference type="Gene3D" id="3.10.100.10">
    <property type="entry name" value="Mannose-Binding Protein A, subunit A"/>
    <property type="match status" value="1"/>
</dbReference>
<dbReference type="SUPFAM" id="SSF49785">
    <property type="entry name" value="Galactose-binding domain-like"/>
    <property type="match status" value="1"/>
</dbReference>
<dbReference type="Gene3D" id="2.10.50.10">
    <property type="entry name" value="Tumor Necrosis Factor Receptor, subunit A, domain 2"/>
    <property type="match status" value="5"/>
</dbReference>
<dbReference type="SMART" id="SM00261">
    <property type="entry name" value="FU"/>
    <property type="match status" value="3"/>
</dbReference>
<evidence type="ECO:0000256" key="4">
    <source>
        <dbReference type="ARBA" id="ARBA00022692"/>
    </source>
</evidence>
<comment type="caution">
    <text evidence="22">The sequence shown here is derived from an EMBL/GenBank/DDBJ whole genome shotgun (WGS) entry which is preliminary data.</text>
</comment>
<dbReference type="CDD" id="cd00041">
    <property type="entry name" value="CUB"/>
    <property type="match status" value="3"/>
</dbReference>
<keyword evidence="7 14" id="KW-1133">Transmembrane helix</keyword>
<dbReference type="PROSITE" id="PS50068">
    <property type="entry name" value="LDLRA_2"/>
    <property type="match status" value="1"/>
</dbReference>
<keyword evidence="23" id="KW-1185">Reference proteome</keyword>
<feature type="domain" description="EGF-like" evidence="18">
    <location>
        <begin position="2189"/>
        <end position="2225"/>
    </location>
</feature>
<feature type="domain" description="EGF-like" evidence="18">
    <location>
        <begin position="3343"/>
        <end position="3386"/>
    </location>
</feature>
<feature type="disulfide bond" evidence="10">
    <location>
        <begin position="2136"/>
        <end position="2145"/>
    </location>
</feature>
<feature type="disulfide bond" evidence="10">
    <location>
        <begin position="2406"/>
        <end position="2415"/>
    </location>
</feature>
<feature type="disulfide bond" evidence="10">
    <location>
        <begin position="2058"/>
        <end position="2067"/>
    </location>
</feature>
<keyword evidence="9" id="KW-0325">Glycoprotein</keyword>
<dbReference type="InterPro" id="IPR000859">
    <property type="entry name" value="CUB_dom"/>
</dbReference>
<feature type="domain" description="CUB" evidence="16">
    <location>
        <begin position="337"/>
        <end position="456"/>
    </location>
</feature>
<feature type="chain" id="PRO_5042810780" evidence="15">
    <location>
        <begin position="32"/>
        <end position="3621"/>
    </location>
</feature>
<dbReference type="Gene3D" id="2.10.70.10">
    <property type="entry name" value="Complement Module, domain 1"/>
    <property type="match status" value="6"/>
</dbReference>
<name>A0AAN5I239_9BILA</name>
<dbReference type="SMART" id="SM00032">
    <property type="entry name" value="CCP"/>
    <property type="match status" value="10"/>
</dbReference>
<keyword evidence="14" id="KW-0472">Membrane</keyword>
<proteinExistence type="inferred from homology"/>
<evidence type="ECO:0000256" key="12">
    <source>
        <dbReference type="PROSITE-ProRule" id="PRU00302"/>
    </source>
</evidence>
<feature type="disulfide bond" evidence="10">
    <location>
        <begin position="2368"/>
        <end position="2377"/>
    </location>
</feature>
<dbReference type="InterPro" id="IPR049883">
    <property type="entry name" value="NOTCH1_EGF-like"/>
</dbReference>
<keyword evidence="2 10" id="KW-0245">EGF-like domain</keyword>
<comment type="caution">
    <text evidence="10">Lacks conserved residue(s) required for the propagation of feature annotation.</text>
</comment>
<dbReference type="Pfam" id="PF00084">
    <property type="entry name" value="Sushi"/>
    <property type="match status" value="4"/>
</dbReference>
<dbReference type="PROSITE" id="PS00010">
    <property type="entry name" value="ASX_HYDROXYL"/>
    <property type="match status" value="7"/>
</dbReference>
<protein>
    <submittedName>
        <fullName evidence="22">Uncharacterized protein</fullName>
    </submittedName>
</protein>
<feature type="disulfide bond" evidence="11">
    <location>
        <begin position="180"/>
        <end position="192"/>
    </location>
</feature>
<dbReference type="Proteomes" id="UP001328107">
    <property type="component" value="Unassembled WGS sequence"/>
</dbReference>
<dbReference type="InterPro" id="IPR001881">
    <property type="entry name" value="EGF-like_Ca-bd_dom"/>
</dbReference>
<feature type="disulfide bond" evidence="12">
    <location>
        <begin position="729"/>
        <end position="756"/>
    </location>
</feature>
<keyword evidence="6" id="KW-0677">Repeat</keyword>
<dbReference type="Pfam" id="PF12661">
    <property type="entry name" value="hEGF"/>
    <property type="match status" value="5"/>
</dbReference>
<dbReference type="InterPro" id="IPR006212">
    <property type="entry name" value="Furin_repeat"/>
</dbReference>
<evidence type="ECO:0000256" key="9">
    <source>
        <dbReference type="ARBA" id="ARBA00023180"/>
    </source>
</evidence>
<feature type="domain" description="Sushi" evidence="21">
    <location>
        <begin position="2871"/>
        <end position="2944"/>
    </location>
</feature>
<feature type="disulfide bond" evidence="10">
    <location>
        <begin position="2231"/>
        <end position="2241"/>
    </location>
</feature>
<dbReference type="SMART" id="SM00181">
    <property type="entry name" value="EGF"/>
    <property type="match status" value="20"/>
</dbReference>
<dbReference type="CDD" id="cd00057">
    <property type="entry name" value="FA58C"/>
    <property type="match status" value="1"/>
</dbReference>
<dbReference type="InterPro" id="IPR001304">
    <property type="entry name" value="C-type_lectin-like"/>
</dbReference>
<evidence type="ECO:0000256" key="10">
    <source>
        <dbReference type="PROSITE-ProRule" id="PRU00076"/>
    </source>
</evidence>
<comment type="similarity">
    <text evidence="1">Belongs to the CRELD family.</text>
</comment>
<dbReference type="PROSITE" id="PS01187">
    <property type="entry name" value="EGF_CA"/>
    <property type="match status" value="4"/>
</dbReference>
<dbReference type="PROSITE" id="PS00615">
    <property type="entry name" value="C_TYPE_LECTIN_1"/>
    <property type="match status" value="1"/>
</dbReference>
<evidence type="ECO:0000256" key="14">
    <source>
        <dbReference type="SAM" id="Phobius"/>
    </source>
</evidence>
<dbReference type="SUPFAM" id="SSF49854">
    <property type="entry name" value="Spermadhesin, CUB domain"/>
    <property type="match status" value="3"/>
</dbReference>
<feature type="disulfide bond" evidence="10">
    <location>
        <begin position="2349"/>
        <end position="2366"/>
    </location>
</feature>
<dbReference type="SMART" id="SM01411">
    <property type="entry name" value="Ephrin_rec_like"/>
    <property type="match status" value="7"/>
</dbReference>
<dbReference type="GO" id="GO:0016020">
    <property type="term" value="C:membrane"/>
    <property type="evidence" value="ECO:0007669"/>
    <property type="project" value="UniProtKB-SubCell"/>
</dbReference>
<feature type="domain" description="EGF-like" evidence="18">
    <location>
        <begin position="2264"/>
        <end position="2300"/>
    </location>
</feature>
<dbReference type="InterPro" id="IPR000421">
    <property type="entry name" value="FA58C"/>
</dbReference>
<keyword evidence="5 15" id="KW-0732">Signal</keyword>
<dbReference type="InterPro" id="IPR009030">
    <property type="entry name" value="Growth_fac_rcpt_cys_sf"/>
</dbReference>
<feature type="disulfide bond" evidence="10">
    <location>
        <begin position="2290"/>
        <end position="2299"/>
    </location>
</feature>
<dbReference type="SUPFAM" id="SSF57184">
    <property type="entry name" value="Growth factor receptor domain"/>
    <property type="match status" value="4"/>
</dbReference>
<feature type="non-terminal residue" evidence="22">
    <location>
        <position position="1"/>
    </location>
</feature>
<feature type="domain" description="CUB" evidence="16">
    <location>
        <begin position="457"/>
        <end position="575"/>
    </location>
</feature>
<dbReference type="InterPro" id="IPR018097">
    <property type="entry name" value="EGF_Ca-bd_CS"/>
</dbReference>
<dbReference type="Pfam" id="PF02494">
    <property type="entry name" value="HYR"/>
    <property type="match status" value="2"/>
</dbReference>
<dbReference type="FunFam" id="2.10.25.10:FF:000066">
    <property type="entry name" value="FAT atypical cadherin 4"/>
    <property type="match status" value="1"/>
</dbReference>
<feature type="domain" description="Sushi" evidence="21">
    <location>
        <begin position="574"/>
        <end position="636"/>
    </location>
</feature>
<dbReference type="InterPro" id="IPR000436">
    <property type="entry name" value="Sushi_SCR_CCP_dom"/>
</dbReference>
<feature type="domain" description="EGF-like" evidence="18">
    <location>
        <begin position="2032"/>
        <end position="2068"/>
    </location>
</feature>
<dbReference type="InterPro" id="IPR013320">
    <property type="entry name" value="ConA-like_dom_sf"/>
</dbReference>
<evidence type="ECO:0000313" key="23">
    <source>
        <dbReference type="Proteomes" id="UP001328107"/>
    </source>
</evidence>
<dbReference type="InterPro" id="IPR000742">
    <property type="entry name" value="EGF"/>
</dbReference>
<feature type="compositionally biased region" description="Polar residues" evidence="13">
    <location>
        <begin position="3580"/>
        <end position="3589"/>
    </location>
</feature>
<feature type="domain" description="EGF-like" evidence="18">
    <location>
        <begin position="2227"/>
        <end position="2262"/>
    </location>
</feature>
<feature type="domain" description="Sushi" evidence="21">
    <location>
        <begin position="1192"/>
        <end position="1256"/>
    </location>
</feature>
<dbReference type="InterPro" id="IPR035914">
    <property type="entry name" value="Sperma_CUB_dom_sf"/>
</dbReference>
<dbReference type="Pfam" id="PF00754">
    <property type="entry name" value="F5_F8_type_C"/>
    <property type="match status" value="1"/>
</dbReference>
<feature type="domain" description="EGF-like" evidence="18">
    <location>
        <begin position="816"/>
        <end position="856"/>
    </location>
</feature>
<evidence type="ECO:0000259" key="19">
    <source>
        <dbReference type="PROSITE" id="PS50041"/>
    </source>
</evidence>
<dbReference type="PROSITE" id="PS50041">
    <property type="entry name" value="C_TYPE_LECTIN_2"/>
    <property type="match status" value="1"/>
</dbReference>
<feature type="transmembrane region" description="Helical" evidence="14">
    <location>
        <begin position="3433"/>
        <end position="3457"/>
    </location>
</feature>
<feature type="domain" description="Sushi" evidence="21">
    <location>
        <begin position="637"/>
        <end position="697"/>
    </location>
</feature>
<feature type="domain" description="Sushi" evidence="21">
    <location>
        <begin position="698"/>
        <end position="758"/>
    </location>
</feature>
<evidence type="ECO:0000313" key="22">
    <source>
        <dbReference type="EMBL" id="GMR49033.1"/>
    </source>
</evidence>
<dbReference type="Pfam" id="PF00008">
    <property type="entry name" value="EGF"/>
    <property type="match status" value="6"/>
</dbReference>
<feature type="disulfide bond" evidence="10">
    <location>
        <begin position="2096"/>
        <end position="2105"/>
    </location>
</feature>
<feature type="domain" description="HYR" evidence="20">
    <location>
        <begin position="1474"/>
        <end position="1557"/>
    </location>
</feature>
<dbReference type="SUPFAM" id="SSF57535">
    <property type="entry name" value="Complement control module/SCR domain"/>
    <property type="match status" value="7"/>
</dbReference>
<dbReference type="SMART" id="SM00231">
    <property type="entry name" value="FA58C"/>
    <property type="match status" value="1"/>
</dbReference>
<dbReference type="InterPro" id="IPR036055">
    <property type="entry name" value="LDL_receptor-like_sf"/>
</dbReference>
<feature type="domain" description="CUB" evidence="16">
    <location>
        <begin position="219"/>
        <end position="333"/>
    </location>
</feature>
<organism evidence="22 23">
    <name type="scientific">Pristionchus mayeri</name>
    <dbReference type="NCBI Taxonomy" id="1317129"/>
    <lineage>
        <taxon>Eukaryota</taxon>
        <taxon>Metazoa</taxon>
        <taxon>Ecdysozoa</taxon>
        <taxon>Nematoda</taxon>
        <taxon>Chromadorea</taxon>
        <taxon>Rhabditida</taxon>
        <taxon>Rhabditina</taxon>
        <taxon>Diplogasteromorpha</taxon>
        <taxon>Diplogasteroidea</taxon>
        <taxon>Neodiplogasteridae</taxon>
        <taxon>Pristionchus</taxon>
    </lineage>
</organism>
<dbReference type="FunFam" id="2.10.25.10:FF:000038">
    <property type="entry name" value="Fibrillin 2"/>
    <property type="match status" value="1"/>
</dbReference>
<feature type="domain" description="EGF-like" evidence="18">
    <location>
        <begin position="2456"/>
        <end position="2492"/>
    </location>
</feature>
<dbReference type="InterPro" id="IPR003410">
    <property type="entry name" value="HYR_dom"/>
</dbReference>
<gene>
    <name evidence="22" type="ORF">PMAYCL1PPCAC_19228</name>
</gene>
<evidence type="ECO:0000259" key="21">
    <source>
        <dbReference type="PROSITE" id="PS50923"/>
    </source>
</evidence>
<feature type="disulfide bond" evidence="10">
    <location>
        <begin position="2328"/>
        <end position="2337"/>
    </location>
</feature>
<feature type="disulfide bond" evidence="10">
    <location>
        <begin position="2516"/>
        <end position="2525"/>
    </location>
</feature>
<dbReference type="Gene3D" id="2.60.120.290">
    <property type="entry name" value="Spermadhesin, CUB domain"/>
    <property type="match status" value="3"/>
</dbReference>
<feature type="disulfide bond" evidence="11">
    <location>
        <begin position="187"/>
        <end position="205"/>
    </location>
</feature>
<feature type="domain" description="EGF-like" evidence="18">
    <location>
        <begin position="3388"/>
        <end position="3423"/>
    </location>
</feature>
<feature type="disulfide bond" evidence="10">
    <location>
        <begin position="2215"/>
        <end position="2224"/>
    </location>
</feature>
<feature type="disulfide bond" evidence="12">
    <location>
        <begin position="1089"/>
        <end position="1116"/>
    </location>
</feature>
<feature type="domain" description="EGF-like" evidence="18">
    <location>
        <begin position="2070"/>
        <end position="2106"/>
    </location>
</feature>
<dbReference type="InterPro" id="IPR018378">
    <property type="entry name" value="C-type_lectin_CS"/>
</dbReference>
<dbReference type="CDD" id="cd00033">
    <property type="entry name" value="CCP"/>
    <property type="match status" value="5"/>
</dbReference>
<feature type="disulfide bond" evidence="10">
    <location>
        <begin position="2482"/>
        <end position="2491"/>
    </location>
</feature>
<feature type="domain" description="EGF-like" evidence="18">
    <location>
        <begin position="2418"/>
        <end position="2454"/>
    </location>
</feature>
<feature type="domain" description="Sushi" evidence="21">
    <location>
        <begin position="1059"/>
        <end position="1118"/>
    </location>
</feature>
<dbReference type="Pfam" id="PF07699">
    <property type="entry name" value="Ephrin_rec_like"/>
    <property type="match status" value="7"/>
</dbReference>
<dbReference type="InterPro" id="IPR051022">
    <property type="entry name" value="Notch_Cell-Fate_Det"/>
</dbReference>
<dbReference type="PANTHER" id="PTHR24049">
    <property type="entry name" value="CRUMBS FAMILY MEMBER"/>
    <property type="match status" value="1"/>
</dbReference>
<evidence type="ECO:0000256" key="11">
    <source>
        <dbReference type="PROSITE-ProRule" id="PRU00124"/>
    </source>
</evidence>
<dbReference type="PROSITE" id="PS00022">
    <property type="entry name" value="EGF_1"/>
    <property type="match status" value="15"/>
</dbReference>
<evidence type="ECO:0000256" key="1">
    <source>
        <dbReference type="ARBA" id="ARBA00005897"/>
    </source>
</evidence>
<dbReference type="GO" id="GO:0005509">
    <property type="term" value="F:calcium ion binding"/>
    <property type="evidence" value="ECO:0007669"/>
    <property type="project" value="InterPro"/>
</dbReference>
<feature type="disulfide bond" evidence="10">
    <location>
        <begin position="2444"/>
        <end position="2453"/>
    </location>
</feature>
<dbReference type="SUPFAM" id="SSF57424">
    <property type="entry name" value="LDL receptor-like module"/>
    <property type="match status" value="1"/>
</dbReference>
<reference evidence="23" key="1">
    <citation type="submission" date="2022-10" db="EMBL/GenBank/DDBJ databases">
        <title>Genome assembly of Pristionchus species.</title>
        <authorList>
            <person name="Yoshida K."/>
            <person name="Sommer R.J."/>
        </authorList>
    </citation>
    <scope>NUCLEOTIDE SEQUENCE [LARGE SCALE GENOMIC DNA]</scope>
    <source>
        <strain evidence="23">RS5460</strain>
    </source>
</reference>
<dbReference type="InterPro" id="IPR008979">
    <property type="entry name" value="Galactose-bd-like_sf"/>
</dbReference>
<dbReference type="Gene3D" id="2.10.25.10">
    <property type="entry name" value="Laminin"/>
    <property type="match status" value="18"/>
</dbReference>
<dbReference type="PROSITE" id="PS50022">
    <property type="entry name" value="FA58C_3"/>
    <property type="match status" value="1"/>
</dbReference>
<evidence type="ECO:0000256" key="5">
    <source>
        <dbReference type="ARBA" id="ARBA00022729"/>
    </source>
</evidence>
<feature type="domain" description="C-type lectin" evidence="19">
    <location>
        <begin position="54"/>
        <end position="176"/>
    </location>
</feature>
<feature type="disulfide bond" evidence="10">
    <location>
        <begin position="3391"/>
        <end position="3401"/>
    </location>
</feature>
<sequence>ARSAAIMSRRRALSLPLQATVCLLLLTTIAGVIDDNRISIDDVKLACPEGWTRQGSKCLRAIAREASWERAQQFCLSRGAFLAHIESPSENEALGEEVLRDPEVAGRSQFWIGLSSDNSDNGVYHWSDGRTVSQYVGFWALGQPEEVDGDCVSVSLSSSPLWSRGPCKQLLPFICEQPACVEGSYFCRNGKCSSPSDICNGRDECGDGSDEENCPGTPCRAHLTTLTGSIHSPGHPSHYGPAENCQWIIEVPINMRVELTFDVFDTEPSVDVVTVSDGFPSGNTVNSSLLLAKLSGSASKERKFASTGNILTVQFRSDRAMHAQGFNATWKAVPFACGGTLTAQSFGQLLSSPSHPSFSPRGMECAWTISAPAEQLLTLSLEDLDMAHSSMTIYDGPTASSSLLAHFGSGNETSLDQADSNGLEHIVSTSNRVYVVFRASRSAEVGRGFSLSYKRGCDIVIRRPFGAILSPGTSGRLPYPAGADCSYSIELPDASPDHALSLAVEHFDLAANDYLQIFEGSSKGSPLHDGEGFTQSARPPHQMTCRQSRALLLFRSSGVSRHSTHTGFNVTFSTNCPALVKPSSVSLSTRATTHGTKVTVSCPKGFEFVTGRGVSFLTTCERAGRWSEAVVPECQPVYCSPVPQISNGFAVAATNTTFGGVARYACYEGFSFSSGKKSEEIHCGDEGKWGELPVCRAASCPPLVPFLHGDRTLAFGDGSGYGSVYRYQCAPGFRRIGAAALLCQNDGQWSVTQPTCARLECPSLPRILNGRLLVQRPFLFDQTAQLICSDGFEPNGVAEVRCLADQTLSHVAQCVDVDECAIGSSKCDSASTKCVNRAGGYACECLKGYQPELGCPAPSSLTTSRISVSSKAPGQQLSSASSWCASPDDDDRLMRLHFSSPMVIEKLHFERENGGFPTEVAISFSSVDGMPLKAYGEGNKTVFTIKNVVSSAGGYLVLPKPIEVLTLELELLSYTGSPCLKVEALGCHRLSCVDINECKDNNGGCEQICVNSLGGHTCSCKDGFDLFTEDGQGGVHIREGESGKQPGDVYRLSQSCIPRSCPPLSSPSHGLLLSTKKTFSFPDLVRFQCEFGFQMFGSSSLRCGEEGAWNGTAPRCEPALCPGVGNNTEIGLFVSPDSPLVAFGESIQVHCTQQSRPISKQPLADTRQCIYDPREGHPDYWLAGPPIDCPLVECAPPPALAGVVYDGDTSNRKVGAQLIFACRPPYQLVGRSSYEDRQIRCTMDGSWDLGDLRCEGPVCVDPGFPDDGSVELSSVEEGAIAKFTCERPGFRPFPTSAIACQLGTPCLLAEDIGISNGYVHDGAFSDNSDKPNWGYEPHKARLSSTGWCGNKDAFIFLSVDLQRIHTLTTLRLAGVAGSGRLRGHVTKLQLFHKIQFSHNYDTYPVEFETPSGNHNALHQFELDPPLRARFILLGVSEYEEHPCLRFDVHGCLAPSHDSSSHLQVGWNSSVPQCIDAEPPAFLDCPIQVQTDQFGQLAPADYPVPRAVDNSGRVAWVRVEPEHFAPPRAITADTDIVYTAFDDAGNSAECIVKLRIPDMQPPMLRCPDSYTVHEEDGESVQLVFNSSTIPLHVQDVSNISSLVFSPTHANLKMGEHATITVAATDAAGNRAECRFQVAHKAPPCSASSLAAGNTTVKSCTEKGEGKLECAISCAEGHRFVDESKVDTHFSCENGEWTPAVVAPSCVPLAEEPARYELSARVEYPTQDSIGQNCLQAYSDAVAAHFEALDGVLSTRCSSSVQVFVRILDVRFSFEHDKIAGNYTIQILPTVLQNVFYDLCSLTLRTIFDLRIPGATTPVKDLLKIPLDALARPNGQGCPALQATRSSIAQGFGCSPGDVLKETAGEGLPECLPCPAGAVNVNNTCVKCPEGSYQDLAGQVACKACPDGSWTASEGSIGASACLPTCGNGMFSASGLVPCQACPRHTFAGPPVQGGVKRCDACPGGGYTATVGAAGPSQCKQPCGPGSYSATGLQPCSPCPVNTFQATIGQQRCTSCPEDTHSPHSGAKSHETCEKIDCEHVQCRNKGECVVRVHAAVCECPPGYTGALCEKTESLCDSQPCVNGGICEIVSGTFRCRCPSGFSGRTCQLGPHECAGVRCPNGGVCHDLPGIGTTKCVCRTGFAGPHCQEITDACSAERSPCLNGAECIPQALGRFKCKCSPGWSGQTCEENIDDCASTPCAIGAKCIDLVNDFKCECPSGFSGKRCTVKDELCTADACLHGMCIDRLTSKECMCEPGWTGPACDVNIDECEGDPCENGGTCRDQVNSFSCSCPSGFDGSRCQHLVDHCTTQPCNNNGTCTNRGASFSCECPLGFEGDTCDEDVDDCKNAQCVEQGTLRCVDGIDTYECMCKEGWEGKMCESKIDQCAAQPCLNDGTCVDTGAAFVCECAAGWSGERCETETGACSAHPCKNDAVCLNLANDYFCVCPEGVSGRNCEHSPDRCIGSPCKNGGVCTDLGSRLECACPKGRTGDGCQFFASSCTEGSCQNGGRCEGDACKCAEGFTGVHCEENIDECAAIICPKTARCVDQIGKAVCVCPKNATGASCEKAIDTSYDLHFSTDDAPSRAARRVPSLTTKRTGEITISAWIRFDHEGGEGRVLTLYNSSSSNYASELREMLSLTPTTVSISIVPELEKVSFGFPNSAHINDGRWHHLSLTWSSSSGLVSLILDSVRVHSDTYGKGAAYDASLHLVLGAPINSPSSFEGRLARVSLWDRALDFEAEIPTLVGDCTGAPEILEGLLIRFADFDDISGRVEREEKSSCGTVEGKKNEGEIQIEFCPEDVSVVTAQRESNVTWQEPKFFLSPRSSQHIVGIRQNRRSNTALAEGVHDVIYVATDDIGRTAHCSFKVNVIRSHCPRLAEPYNGLQNCESWGPSLRYKACSIRCRDGFAFSVPPSSFYTCAADGIWRPTVEGASPHAPFKYPQCTKHVPATRMVSLTLDYPAVSPCTSAGRDALKDNVRAKILELDGRWAFCNLKDASGCVGSKISVECESIASMMMRRRAKKDLISDRKKDDHDLTEIYREKREERPAQQMFKLRVELPVKRENLFDPRSGRTLSVVEILEEEILGHRVLSLEKILPNGRADLHSLRVNDVFHCQTGSVVVEDLCVPCAPGTFFDAASQSCLSCAVGQYQPQPGRTQCKACSSGFTTVTRGAVLESECRVSCPIGHFLDLADPSTQQCKPCGFAFYQPVAGSFECSSCPTGQTTLTTTAASVDECRDECNDGFELSSTGCSPCPHGWYRGRGVQARCVQCPSGTTTSSDKATRREDCDTPRCSIGQFLVPTTKQCQLCPRGAYQDEEEKTSCKLCPADHTTAALGATTSSQCYSTNQCATGEDNCSWNALCVDLPDDLDQPRFECRCRPGYRGNGTHCYDACQNFCLNDGVCKKNPIGFVECVCKETFTGERCEHRFQPKGQKVAIVTATIGTIVAVLIVVVIIIFMINFRTNRVIDSAEKGAGLGAPLGLRGAGPLASMGGGPVGSSTGNTFAGLGGPNFLMGTRDAPRPIGYYYEDDDDYDMKNMYVGEGGTNIAGYLENGGRGERESSSSSSTAALNPDIERRRRIQQQHMYRPSQQAERDGASTIDAHSPPSRRISTATTNVDDRSPL</sequence>
<dbReference type="SMART" id="SM00179">
    <property type="entry name" value="EGF_CA"/>
    <property type="match status" value="16"/>
</dbReference>
<dbReference type="Gene3D" id="2.60.120.200">
    <property type="match status" value="1"/>
</dbReference>
<dbReference type="SMART" id="SM00042">
    <property type="entry name" value="CUB"/>
    <property type="match status" value="3"/>
</dbReference>
<dbReference type="InterPro" id="IPR011641">
    <property type="entry name" value="Tyr-kin_ephrin_A/B_rcpt-like"/>
</dbReference>
<dbReference type="PROSITE" id="PS01186">
    <property type="entry name" value="EGF_2"/>
    <property type="match status" value="12"/>
</dbReference>
<dbReference type="SUPFAM" id="SSF57196">
    <property type="entry name" value="EGF/Laminin"/>
    <property type="match status" value="14"/>
</dbReference>
<dbReference type="Pfam" id="PF13385">
    <property type="entry name" value="Laminin_G_3"/>
    <property type="match status" value="1"/>
</dbReference>
<feature type="signal peptide" evidence="15">
    <location>
        <begin position="1"/>
        <end position="31"/>
    </location>
</feature>
<dbReference type="InterPro" id="IPR016186">
    <property type="entry name" value="C-type_lectin-like/link_sf"/>
</dbReference>
<feature type="disulfide bond" evidence="10">
    <location>
        <begin position="2554"/>
        <end position="2563"/>
    </location>
</feature>
<evidence type="ECO:0000259" key="18">
    <source>
        <dbReference type="PROSITE" id="PS50026"/>
    </source>
</evidence>
<evidence type="ECO:0000256" key="7">
    <source>
        <dbReference type="ARBA" id="ARBA00022989"/>
    </source>
</evidence>
<accession>A0AAN5I239</accession>
<dbReference type="SMART" id="SM00192">
    <property type="entry name" value="LDLa"/>
    <property type="match status" value="1"/>
</dbReference>
<dbReference type="PROSITE" id="PS50026">
    <property type="entry name" value="EGF_3"/>
    <property type="match status" value="17"/>
</dbReference>
<feature type="region of interest" description="Disordered" evidence="13">
    <location>
        <begin position="3549"/>
        <end position="3621"/>
    </location>
</feature>
<feature type="domain" description="EGF-like" evidence="18">
    <location>
        <begin position="2494"/>
        <end position="2526"/>
    </location>
</feature>
<dbReference type="FunFam" id="2.10.25.10:FF:000095">
    <property type="entry name" value="Notch, isoform B"/>
    <property type="match status" value="1"/>
</dbReference>
<feature type="domain" description="EGF-like" evidence="18">
    <location>
        <begin position="2108"/>
        <end position="2146"/>
    </location>
</feature>
<dbReference type="CDD" id="cd00037">
    <property type="entry name" value="CLECT"/>
    <property type="match status" value="1"/>
</dbReference>
<feature type="disulfide bond" evidence="12">
    <location>
        <begin position="700"/>
        <end position="743"/>
    </location>
</feature>
<dbReference type="Pfam" id="PF00431">
    <property type="entry name" value="CUB"/>
    <property type="match status" value="3"/>
</dbReference>
<feature type="disulfide bond" evidence="10">
    <location>
        <begin position="3413"/>
        <end position="3422"/>
    </location>
</feature>
<feature type="domain" description="EGF-like" evidence="18">
    <location>
        <begin position="2528"/>
        <end position="2564"/>
    </location>
</feature>
<dbReference type="InterPro" id="IPR002172">
    <property type="entry name" value="LDrepeatLR_classA_rpt"/>
</dbReference>
<dbReference type="SUPFAM" id="SSF56436">
    <property type="entry name" value="C-type lectin-like"/>
    <property type="match status" value="1"/>
</dbReference>
<keyword evidence="8 10" id="KW-1015">Disulfide bond</keyword>
<feature type="disulfide bond" evidence="10">
    <location>
        <begin position="2177"/>
        <end position="2186"/>
    </location>
</feature>
<evidence type="ECO:0000256" key="15">
    <source>
        <dbReference type="SAM" id="SignalP"/>
    </source>
</evidence>
<dbReference type="EMBL" id="BTRK01000004">
    <property type="protein sequence ID" value="GMR49033.1"/>
    <property type="molecule type" value="Genomic_DNA"/>
</dbReference>
<keyword evidence="4 14" id="KW-0812">Transmembrane</keyword>
<dbReference type="CDD" id="cd00054">
    <property type="entry name" value="EGF_CA"/>
    <property type="match status" value="11"/>
</dbReference>
<feature type="disulfide bond" evidence="10">
    <location>
        <begin position="2252"/>
        <end position="2261"/>
    </location>
</feature>
<dbReference type="InterPro" id="IPR000152">
    <property type="entry name" value="EGF-type_Asp/Asn_hydroxyl_site"/>
</dbReference>
<feature type="domain" description="HYR" evidence="20">
    <location>
        <begin position="1558"/>
        <end position="1640"/>
    </location>
</feature>
<dbReference type="InterPro" id="IPR013032">
    <property type="entry name" value="EGF-like_CS"/>
</dbReference>
<evidence type="ECO:0000256" key="3">
    <source>
        <dbReference type="ARBA" id="ARBA00022659"/>
    </source>
</evidence>
<feature type="disulfide bond" evidence="10">
    <location>
        <begin position="2117"/>
        <end position="2134"/>
    </location>
</feature>
<dbReference type="PROSITE" id="PS01180">
    <property type="entry name" value="CUB"/>
    <property type="match status" value="3"/>
</dbReference>
<dbReference type="SMART" id="SM00034">
    <property type="entry name" value="CLECT"/>
    <property type="match status" value="1"/>
</dbReference>
<evidence type="ECO:0000256" key="6">
    <source>
        <dbReference type="ARBA" id="ARBA00022737"/>
    </source>
</evidence>
<evidence type="ECO:0000259" key="17">
    <source>
        <dbReference type="PROSITE" id="PS50022"/>
    </source>
</evidence>
<evidence type="ECO:0000256" key="13">
    <source>
        <dbReference type="SAM" id="MobiDB-lite"/>
    </source>
</evidence>
<dbReference type="FunFam" id="2.10.25.10:FF:000472">
    <property type="entry name" value="Uncharacterized protein, isoform A"/>
    <property type="match status" value="3"/>
</dbReference>
<keyword evidence="3 12" id="KW-0768">Sushi</keyword>
<evidence type="ECO:0000259" key="20">
    <source>
        <dbReference type="PROSITE" id="PS50825"/>
    </source>
</evidence>
<feature type="domain" description="EGF-like" evidence="18">
    <location>
        <begin position="2380"/>
        <end position="2416"/>
    </location>
</feature>
<feature type="domain" description="EGF-like" evidence="18">
    <location>
        <begin position="2148"/>
        <end position="2187"/>
    </location>
</feature>
<evidence type="ECO:0000256" key="8">
    <source>
        <dbReference type="ARBA" id="ARBA00023157"/>
    </source>
</evidence>
<dbReference type="FunFam" id="2.10.70.10:FF:000014">
    <property type="entry name" value="Membrane cofactor protein"/>
    <property type="match status" value="1"/>
</dbReference>
<dbReference type="Gene3D" id="2.60.120.260">
    <property type="entry name" value="Galactose-binding domain-like"/>
    <property type="match status" value="2"/>
</dbReference>
<feature type="domain" description="F5/8 type C" evidence="17">
    <location>
        <begin position="1306"/>
        <end position="1451"/>
    </location>
</feature>